<dbReference type="InterPro" id="IPR016187">
    <property type="entry name" value="CTDL_fold"/>
</dbReference>
<dbReference type="AlphaFoldDB" id="A0AAD5FS17"/>
<dbReference type="PANTHER" id="PTHR45784">
    <property type="entry name" value="C-TYPE LECTIN DOMAIN FAMILY 20 MEMBER A-RELATED"/>
    <property type="match status" value="1"/>
</dbReference>
<keyword evidence="3" id="KW-0675">Receptor</keyword>
<sequence>TWSDAQAYCKASYTDLAIIQNDDDVVQIQNEIQGKQFKSSAWIGLYNDINSWRWSLGNVPLGSFNDWLFIQPKNEYGNDECAVIWGMGWIDWTCSELISFVCFDETKTGDQRYIYVTDTMAWLDAQKYCRHHYTDLASSRDATENSVLMNLVPDWTWFGLFRDGWKWVDKTVFSTIMWMPGNPNNALKNENCGYLNNSQAADALCSNIMPFICYVDPPLKKQQAIKIKVQSNQDPHDPALKVAILEQ</sequence>
<dbReference type="PROSITE" id="PS50041">
    <property type="entry name" value="C_TYPE_LECTIN_2"/>
    <property type="match status" value="2"/>
</dbReference>
<feature type="non-terminal residue" evidence="3">
    <location>
        <position position="247"/>
    </location>
</feature>
<dbReference type="SUPFAM" id="SSF56436">
    <property type="entry name" value="C-type lectin-like"/>
    <property type="match status" value="2"/>
</dbReference>
<feature type="non-terminal residue" evidence="3">
    <location>
        <position position="1"/>
    </location>
</feature>
<evidence type="ECO:0000259" key="2">
    <source>
        <dbReference type="PROSITE" id="PS50041"/>
    </source>
</evidence>
<dbReference type="InterPro" id="IPR001304">
    <property type="entry name" value="C-type_lectin-like"/>
</dbReference>
<evidence type="ECO:0000313" key="3">
    <source>
        <dbReference type="EMBL" id="KAI5626516.1"/>
    </source>
</evidence>
<feature type="domain" description="C-type lectin" evidence="2">
    <location>
        <begin position="108"/>
        <end position="214"/>
    </location>
</feature>
<dbReference type="InterPro" id="IPR018378">
    <property type="entry name" value="C-type_lectin_CS"/>
</dbReference>
<keyword evidence="4" id="KW-1185">Reference proteome</keyword>
<proteinExistence type="predicted"/>
<comment type="caution">
    <text evidence="3">The sequence shown here is derived from an EMBL/GenBank/DDBJ whole genome shotgun (WGS) entry which is preliminary data.</text>
</comment>
<accession>A0AAD5FS17</accession>
<dbReference type="EMBL" id="MU551531">
    <property type="protein sequence ID" value="KAI5626516.1"/>
    <property type="molecule type" value="Genomic_DNA"/>
</dbReference>
<dbReference type="Gene3D" id="3.10.100.10">
    <property type="entry name" value="Mannose-Binding Protein A, subunit A"/>
    <property type="match status" value="2"/>
</dbReference>
<dbReference type="Proteomes" id="UP001205998">
    <property type="component" value="Unassembled WGS sequence"/>
</dbReference>
<protein>
    <submittedName>
        <fullName evidence="3">Secretory phospholipase A2 receptor-like isoform X1</fullName>
    </submittedName>
</protein>
<dbReference type="InterPro" id="IPR016186">
    <property type="entry name" value="C-type_lectin-like/link_sf"/>
</dbReference>
<dbReference type="Pfam" id="PF00059">
    <property type="entry name" value="Lectin_C"/>
    <property type="match status" value="2"/>
</dbReference>
<reference evidence="3" key="1">
    <citation type="submission" date="2018-07" db="EMBL/GenBank/DDBJ databases">
        <title>Comparative genomics of catfishes provides insights into carnivory and benthic adaptation.</title>
        <authorList>
            <person name="Zhang Y."/>
            <person name="Wang D."/>
            <person name="Peng Z."/>
            <person name="Zheng S."/>
            <person name="Shao F."/>
            <person name="Tao W."/>
        </authorList>
    </citation>
    <scope>NUCLEOTIDE SEQUENCE</scope>
    <source>
        <strain evidence="3">Chongqing</strain>
    </source>
</reference>
<gene>
    <name evidence="3" type="ORF">C0J50_13805</name>
</gene>
<keyword evidence="1" id="KW-1015">Disulfide bond</keyword>
<organism evidence="3 4">
    <name type="scientific">Silurus asotus</name>
    <name type="common">Amur catfish</name>
    <name type="synonym">Parasilurus asotus</name>
    <dbReference type="NCBI Taxonomy" id="30991"/>
    <lineage>
        <taxon>Eukaryota</taxon>
        <taxon>Metazoa</taxon>
        <taxon>Chordata</taxon>
        <taxon>Craniata</taxon>
        <taxon>Vertebrata</taxon>
        <taxon>Euteleostomi</taxon>
        <taxon>Actinopterygii</taxon>
        <taxon>Neopterygii</taxon>
        <taxon>Teleostei</taxon>
        <taxon>Ostariophysi</taxon>
        <taxon>Siluriformes</taxon>
        <taxon>Siluridae</taxon>
        <taxon>Silurus</taxon>
    </lineage>
</organism>
<feature type="domain" description="C-type lectin" evidence="2">
    <location>
        <begin position="1"/>
        <end position="103"/>
    </location>
</feature>
<name>A0AAD5FS17_SILAS</name>
<dbReference type="SMART" id="SM00034">
    <property type="entry name" value="CLECT"/>
    <property type="match status" value="2"/>
</dbReference>
<evidence type="ECO:0000256" key="1">
    <source>
        <dbReference type="ARBA" id="ARBA00023157"/>
    </source>
</evidence>
<evidence type="ECO:0000313" key="4">
    <source>
        <dbReference type="Proteomes" id="UP001205998"/>
    </source>
</evidence>
<dbReference type="PROSITE" id="PS00615">
    <property type="entry name" value="C_TYPE_LECTIN_1"/>
    <property type="match status" value="1"/>
</dbReference>
<dbReference type="PANTHER" id="PTHR45784:SF3">
    <property type="entry name" value="C-TYPE LECTIN DOMAIN FAMILY 4 MEMBER K-LIKE-RELATED"/>
    <property type="match status" value="1"/>
</dbReference>